<gene>
    <name evidence="4" type="ORF">MMIC_P2440</name>
</gene>
<keyword evidence="1 4" id="KW-0808">Transferase</keyword>
<dbReference type="EMBL" id="BDFD01000036">
    <property type="protein sequence ID" value="GAV21451.1"/>
    <property type="molecule type" value="Genomic_DNA"/>
</dbReference>
<dbReference type="GO" id="GO:0016747">
    <property type="term" value="F:acyltransferase activity, transferring groups other than amino-acyl groups"/>
    <property type="evidence" value="ECO:0007669"/>
    <property type="project" value="InterPro"/>
</dbReference>
<reference evidence="4 5" key="1">
    <citation type="journal article" date="2017" name="Arch. Microbiol.">
        <title>Mariprofundus micogutta sp. nov., a novel iron-oxidizing zetaproteobacterium isolated from a deep-sea hydrothermal field at the Bayonnaise knoll of the Izu-Ogasawara arc, and a description of Mariprofundales ord. nov. and Zetaproteobacteria classis nov.</title>
        <authorList>
            <person name="Makita H."/>
            <person name="Tanaka E."/>
            <person name="Mitsunobu S."/>
            <person name="Miyazaki M."/>
            <person name="Nunoura T."/>
            <person name="Uematsu K."/>
            <person name="Takaki Y."/>
            <person name="Nishi S."/>
            <person name="Shimamura S."/>
            <person name="Takai K."/>
        </authorList>
    </citation>
    <scope>NUCLEOTIDE SEQUENCE [LARGE SCALE GENOMIC DNA]</scope>
    <source>
        <strain evidence="4 5">ET2</strain>
    </source>
</reference>
<dbReference type="PANTHER" id="PTHR43420:SF44">
    <property type="entry name" value="ACETYLTRANSFERASE YPEA"/>
    <property type="match status" value="1"/>
</dbReference>
<evidence type="ECO:0000256" key="2">
    <source>
        <dbReference type="ARBA" id="ARBA00023315"/>
    </source>
</evidence>
<dbReference type="InterPro" id="IPR050680">
    <property type="entry name" value="YpeA/RimI_acetyltransf"/>
</dbReference>
<evidence type="ECO:0000313" key="5">
    <source>
        <dbReference type="Proteomes" id="UP000231632"/>
    </source>
</evidence>
<evidence type="ECO:0000313" key="4">
    <source>
        <dbReference type="EMBL" id="GAV21451.1"/>
    </source>
</evidence>
<proteinExistence type="predicted"/>
<dbReference type="SUPFAM" id="SSF55729">
    <property type="entry name" value="Acyl-CoA N-acyltransferases (Nat)"/>
    <property type="match status" value="1"/>
</dbReference>
<dbReference type="Pfam" id="PF00583">
    <property type="entry name" value="Acetyltransf_1"/>
    <property type="match status" value="1"/>
</dbReference>
<keyword evidence="2 4" id="KW-0012">Acyltransferase</keyword>
<feature type="domain" description="N-acetyltransferase" evidence="3">
    <location>
        <begin position="1"/>
        <end position="88"/>
    </location>
</feature>
<dbReference type="PROSITE" id="PS51186">
    <property type="entry name" value="GNAT"/>
    <property type="match status" value="1"/>
</dbReference>
<comment type="caution">
    <text evidence="4">The sequence shown here is derived from an EMBL/GenBank/DDBJ whole genome shotgun (WGS) entry which is preliminary data.</text>
</comment>
<dbReference type="Gene3D" id="3.40.630.30">
    <property type="match status" value="1"/>
</dbReference>
<sequence>MFDEVQIMQIAVADSWRRQGLAAAMSEYLLQCSGPVQQVTLEVRVSNRAARALYARLGFEEVGLRKKYYAPDAAGISEDALLMSKYLVS</sequence>
<dbReference type="PANTHER" id="PTHR43420">
    <property type="entry name" value="ACETYLTRANSFERASE"/>
    <property type="match status" value="1"/>
</dbReference>
<accession>A0A1L8CR98</accession>
<dbReference type="STRING" id="1921010.MMIC_P2440"/>
<evidence type="ECO:0000256" key="1">
    <source>
        <dbReference type="ARBA" id="ARBA00022679"/>
    </source>
</evidence>
<dbReference type="InterPro" id="IPR000182">
    <property type="entry name" value="GNAT_dom"/>
</dbReference>
<dbReference type="EC" id="2.3.1.128" evidence="4"/>
<protein>
    <submittedName>
        <fullName evidence="4">Ribosomal-protein-alanine N-acetyltransferase</fullName>
        <ecNumber evidence="4">2.3.1.128</ecNumber>
    </submittedName>
</protein>
<dbReference type="InterPro" id="IPR016181">
    <property type="entry name" value="Acyl_CoA_acyltransferase"/>
</dbReference>
<name>A0A1L8CR98_9PROT</name>
<organism evidence="4 5">
    <name type="scientific">Mariprofundus micogutta</name>
    <dbReference type="NCBI Taxonomy" id="1921010"/>
    <lineage>
        <taxon>Bacteria</taxon>
        <taxon>Pseudomonadati</taxon>
        <taxon>Pseudomonadota</taxon>
        <taxon>Candidatius Mariprofundia</taxon>
        <taxon>Mariprofundales</taxon>
        <taxon>Mariprofundaceae</taxon>
        <taxon>Mariprofundus</taxon>
    </lineage>
</organism>
<dbReference type="AlphaFoldDB" id="A0A1L8CR98"/>
<keyword evidence="5" id="KW-1185">Reference proteome</keyword>
<dbReference type="Proteomes" id="UP000231632">
    <property type="component" value="Unassembled WGS sequence"/>
</dbReference>
<evidence type="ECO:0000259" key="3">
    <source>
        <dbReference type="PROSITE" id="PS51186"/>
    </source>
</evidence>